<reference evidence="1" key="1">
    <citation type="submission" date="2021-01" db="EMBL/GenBank/DDBJ databases">
        <authorList>
            <person name="Sun Q."/>
        </authorList>
    </citation>
    <scope>NUCLEOTIDE SEQUENCE</scope>
    <source>
        <strain evidence="1">YIM B02566</strain>
    </source>
</reference>
<evidence type="ECO:0000313" key="1">
    <source>
        <dbReference type="EMBL" id="MBK1865234.1"/>
    </source>
</evidence>
<sequence>MTEASLKRPTPWYYLPAVIIVSGCLVAMVNFGVRSTFGLFTTPISELHAWPREIYSIAIALQNLLWGVATPIAGAFADRYGSARVLMVGAVFYAIGTLIMASAGTPAMLYLGGGVLVGIGIAASSFGIVMAAFGRLVPPEKRSWAFGIATAAGSMGQFVFATSGGALISVFGWYEALNILGLCSLLIIIFAYPLMAQNTSKSAVPLGETEMSMREAIRYAFRNRSYNLLTAGFFVCGFQLAFVTVHLPPYLAEHGISASFAGIAMGAIGLFNVVGSYYSGVIGGKYPKRIPLSIIYVLRSIAVVAFITMPITNVSTIIFTASLGVLWLSTVPLTMGLVTVMFGTRYMATLYGFVFLSHQVGSFFGVWLGGRLYDQFGSYDPVWWMGAALGIFAAIVHLPIREQRSDKFAQPQPV</sequence>
<dbReference type="EMBL" id="JAENHL010000004">
    <property type="protein sequence ID" value="MBK1865234.1"/>
    <property type="molecule type" value="Genomic_DNA"/>
</dbReference>
<dbReference type="Proteomes" id="UP000616151">
    <property type="component" value="Unassembled WGS sequence"/>
</dbReference>
<organism evidence="1 2">
    <name type="scientific">Taklimakanibacter albus</name>
    <dbReference type="NCBI Taxonomy" id="2800327"/>
    <lineage>
        <taxon>Bacteria</taxon>
        <taxon>Pseudomonadati</taxon>
        <taxon>Pseudomonadota</taxon>
        <taxon>Alphaproteobacteria</taxon>
        <taxon>Hyphomicrobiales</taxon>
        <taxon>Aestuariivirgaceae</taxon>
        <taxon>Taklimakanibacter</taxon>
    </lineage>
</organism>
<protein>
    <submittedName>
        <fullName evidence="1">MFS transporter</fullName>
    </submittedName>
</protein>
<keyword evidence="2" id="KW-1185">Reference proteome</keyword>
<name>A0ACC5QXW9_9HYPH</name>
<gene>
    <name evidence="1" type="ORF">JHL16_02635</name>
</gene>
<evidence type="ECO:0000313" key="2">
    <source>
        <dbReference type="Proteomes" id="UP000616151"/>
    </source>
</evidence>
<proteinExistence type="predicted"/>
<accession>A0ACC5QXW9</accession>
<comment type="caution">
    <text evidence="1">The sequence shown here is derived from an EMBL/GenBank/DDBJ whole genome shotgun (WGS) entry which is preliminary data.</text>
</comment>